<evidence type="ECO:0000256" key="1">
    <source>
        <dbReference type="SAM" id="MobiDB-lite"/>
    </source>
</evidence>
<gene>
    <name evidence="2" type="ORF">BATDEDRAFT_86028</name>
</gene>
<dbReference type="OMA" id="INCKPTP"/>
<accession>F4NUJ5</accession>
<evidence type="ECO:0008006" key="4">
    <source>
        <dbReference type="Google" id="ProtNLM"/>
    </source>
</evidence>
<dbReference type="InParanoid" id="F4NUJ5"/>
<name>F4NUJ5_BATDJ</name>
<sequence>MSLRTNDLDPQQRYTLLPDENKKQSCSYPVMTFKLSRSLLERLQQGDSPSVEIDMTNPAHLTLYIDGESMDLQSHQENQIVDCYKRSRVGTSEELLYVGSVKKKLFPKPGGSGVNERIKHVTQSEINAKVRNSVVVLDTVPPKAIKSSPKFSQNKTIRTNRPRNLASYKEDPGLERKLLHFLAPCPQSLEMMVKRFKVPQPMIVGVLQKIAKQQQAATHMYQLTNEAYRNLSPHDWTHYTPGEREKALRNAQIALDALGYQKDSAEWKAVMEVRPKTTLPPVLIQKAITAARTSPDDISLNSAPVRTQPPTTYDNVELVHIQYHSDGEAEQSPIIATSATPLTSVSMLSDAEPGSASVDPKTHKPFQSKLINPSKKFPVKKLKLKAGSRNSPPLHIANHSLSAMDAKPLPQRYSDLKFDRSPKVSLRSAPESYTSTDSKPPPPATDIPYDNSWDMSMGSDNFSIPATPAEFSHELNERHEASLQLDMRHLSDDDTLPPPDFEVGQINEELPIKIEDLYNRQLELYDKINEHCALTQRLDQITLHFTDTNKLEATIHSVFEEFGIAYVESDVFSKKCDDLLNEYEQTQNELELFMHGSAEPSP</sequence>
<keyword evidence="3" id="KW-1185">Reference proteome</keyword>
<evidence type="ECO:0000313" key="2">
    <source>
        <dbReference type="EMBL" id="EGF83616.1"/>
    </source>
</evidence>
<dbReference type="HOGENOM" id="CLU_453389_0_0_1"/>
<dbReference type="RefSeq" id="XP_006676158.1">
    <property type="nucleotide sequence ID" value="XM_006676095.1"/>
</dbReference>
<dbReference type="OrthoDB" id="2132188at2759"/>
<evidence type="ECO:0000313" key="3">
    <source>
        <dbReference type="Proteomes" id="UP000007241"/>
    </source>
</evidence>
<dbReference type="STRING" id="684364.F4NUJ5"/>
<organism evidence="2 3">
    <name type="scientific">Batrachochytrium dendrobatidis (strain JAM81 / FGSC 10211)</name>
    <name type="common">Frog chytrid fungus</name>
    <dbReference type="NCBI Taxonomy" id="684364"/>
    <lineage>
        <taxon>Eukaryota</taxon>
        <taxon>Fungi</taxon>
        <taxon>Fungi incertae sedis</taxon>
        <taxon>Chytridiomycota</taxon>
        <taxon>Chytridiomycota incertae sedis</taxon>
        <taxon>Chytridiomycetes</taxon>
        <taxon>Rhizophydiales</taxon>
        <taxon>Rhizophydiales incertae sedis</taxon>
        <taxon>Batrachochytrium</taxon>
    </lineage>
</organism>
<protein>
    <recommendedName>
        <fullName evidence="4">RNA polymerase II elongation factor ELL N-terminal domain-containing protein</fullName>
    </recommendedName>
</protein>
<reference evidence="2 3" key="1">
    <citation type="submission" date="2009-12" db="EMBL/GenBank/DDBJ databases">
        <title>The draft genome of Batrachochytrium dendrobatidis.</title>
        <authorList>
            <consortium name="US DOE Joint Genome Institute (JGI-PGF)"/>
            <person name="Kuo A."/>
            <person name="Salamov A."/>
            <person name="Schmutz J."/>
            <person name="Lucas S."/>
            <person name="Pitluck S."/>
            <person name="Rosenblum E."/>
            <person name="Stajich J."/>
            <person name="Eisen M."/>
            <person name="Grigoriev I.V."/>
        </authorList>
    </citation>
    <scope>NUCLEOTIDE SEQUENCE [LARGE SCALE GENOMIC DNA]</scope>
    <source>
        <strain evidence="3">JAM81 / FGSC 10211</strain>
    </source>
</reference>
<feature type="region of interest" description="Disordered" evidence="1">
    <location>
        <begin position="348"/>
        <end position="372"/>
    </location>
</feature>
<dbReference type="Proteomes" id="UP000007241">
    <property type="component" value="Unassembled WGS sequence"/>
</dbReference>
<feature type="region of interest" description="Disordered" evidence="1">
    <location>
        <begin position="385"/>
        <end position="446"/>
    </location>
</feature>
<dbReference type="AlphaFoldDB" id="F4NUJ5"/>
<proteinExistence type="predicted"/>
<dbReference type="EMBL" id="GL882879">
    <property type="protein sequence ID" value="EGF83616.1"/>
    <property type="molecule type" value="Genomic_DNA"/>
</dbReference>
<dbReference type="GeneID" id="18242299"/>